<proteinExistence type="inferred from homology"/>
<dbReference type="SUPFAM" id="SSF52283">
    <property type="entry name" value="Formate/glycerate dehydrogenase catalytic domain-like"/>
    <property type="match status" value="1"/>
</dbReference>
<evidence type="ECO:0000313" key="7">
    <source>
        <dbReference type="EMBL" id="PRH84603.1"/>
    </source>
</evidence>
<keyword evidence="3" id="KW-0520">NAD</keyword>
<protein>
    <submittedName>
        <fullName evidence="7">2-hydroxyacid dehydrogenase</fullName>
    </submittedName>
</protein>
<dbReference type="Pfam" id="PF00389">
    <property type="entry name" value="2-Hacid_dh"/>
    <property type="match status" value="1"/>
</dbReference>
<name>A0A2S9Q5G9_9HYPH</name>
<dbReference type="GO" id="GO:0051287">
    <property type="term" value="F:NAD binding"/>
    <property type="evidence" value="ECO:0007669"/>
    <property type="project" value="InterPro"/>
</dbReference>
<keyword evidence="1" id="KW-0521">NADP</keyword>
<dbReference type="PANTHER" id="PTHR10996:SF178">
    <property type="entry name" value="2-HYDROXYACID DEHYDROGENASE YGL185C-RELATED"/>
    <property type="match status" value="1"/>
</dbReference>
<dbReference type="FunFam" id="3.40.50.720:FF:000213">
    <property type="entry name" value="Putative 2-hydroxyacid dehydrogenase"/>
    <property type="match status" value="1"/>
</dbReference>
<dbReference type="EMBL" id="PUEJ01000012">
    <property type="protein sequence ID" value="PRH84603.1"/>
    <property type="molecule type" value="Genomic_DNA"/>
</dbReference>
<reference evidence="7 8" key="1">
    <citation type="submission" date="2018-02" db="EMBL/GenBank/DDBJ databases">
        <title>Whole genome sequencing of endophytic bacterium.</title>
        <authorList>
            <person name="Eedara R."/>
            <person name="Podile A.R."/>
        </authorList>
    </citation>
    <scope>NUCLEOTIDE SEQUENCE [LARGE SCALE GENOMIC DNA]</scope>
    <source>
        <strain evidence="7 8">RP1T</strain>
    </source>
</reference>
<accession>A0A2S9Q5G9</accession>
<evidence type="ECO:0000256" key="1">
    <source>
        <dbReference type="ARBA" id="ARBA00022857"/>
    </source>
</evidence>
<dbReference type="GO" id="GO:0030267">
    <property type="term" value="F:glyoxylate reductase (NADPH) activity"/>
    <property type="evidence" value="ECO:0007669"/>
    <property type="project" value="TreeGrafter"/>
</dbReference>
<evidence type="ECO:0000259" key="5">
    <source>
        <dbReference type="Pfam" id="PF00389"/>
    </source>
</evidence>
<dbReference type="InterPro" id="IPR006140">
    <property type="entry name" value="D-isomer_DH_NAD-bd"/>
</dbReference>
<dbReference type="OrthoDB" id="9793626at2"/>
<dbReference type="AlphaFoldDB" id="A0A2S9Q5G9"/>
<evidence type="ECO:0000256" key="2">
    <source>
        <dbReference type="ARBA" id="ARBA00023002"/>
    </source>
</evidence>
<dbReference type="Pfam" id="PF02826">
    <property type="entry name" value="2-Hacid_dh_C"/>
    <property type="match status" value="1"/>
</dbReference>
<dbReference type="GO" id="GO:0005829">
    <property type="term" value="C:cytosol"/>
    <property type="evidence" value="ECO:0007669"/>
    <property type="project" value="TreeGrafter"/>
</dbReference>
<organism evidence="7 8">
    <name type="scientific">Labrys okinawensis</name>
    <dbReference type="NCBI Taxonomy" id="346911"/>
    <lineage>
        <taxon>Bacteria</taxon>
        <taxon>Pseudomonadati</taxon>
        <taxon>Pseudomonadota</taxon>
        <taxon>Alphaproteobacteria</taxon>
        <taxon>Hyphomicrobiales</taxon>
        <taxon>Xanthobacteraceae</taxon>
        <taxon>Labrys</taxon>
    </lineage>
</organism>
<keyword evidence="8" id="KW-1185">Reference proteome</keyword>
<evidence type="ECO:0000256" key="3">
    <source>
        <dbReference type="ARBA" id="ARBA00023027"/>
    </source>
</evidence>
<dbReference type="GO" id="GO:0016618">
    <property type="term" value="F:hydroxypyruvate reductase [NAD(P)H] activity"/>
    <property type="evidence" value="ECO:0007669"/>
    <property type="project" value="TreeGrafter"/>
</dbReference>
<keyword evidence="2 4" id="KW-0560">Oxidoreductase</keyword>
<comment type="caution">
    <text evidence="7">The sequence shown here is derived from an EMBL/GenBank/DDBJ whole genome shotgun (WGS) entry which is preliminary data.</text>
</comment>
<dbReference type="SUPFAM" id="SSF51735">
    <property type="entry name" value="NAD(P)-binding Rossmann-fold domains"/>
    <property type="match status" value="1"/>
</dbReference>
<evidence type="ECO:0000313" key="8">
    <source>
        <dbReference type="Proteomes" id="UP000237682"/>
    </source>
</evidence>
<dbReference type="PANTHER" id="PTHR10996">
    <property type="entry name" value="2-HYDROXYACID DEHYDROGENASE-RELATED"/>
    <property type="match status" value="1"/>
</dbReference>
<feature type="domain" description="D-isomer specific 2-hydroxyacid dehydrogenase NAD-binding" evidence="6">
    <location>
        <begin position="109"/>
        <end position="282"/>
    </location>
</feature>
<dbReference type="InterPro" id="IPR036291">
    <property type="entry name" value="NAD(P)-bd_dom_sf"/>
</dbReference>
<dbReference type="InterPro" id="IPR006139">
    <property type="entry name" value="D-isomer_2_OHA_DH_cat_dom"/>
</dbReference>
<dbReference type="Proteomes" id="UP000237682">
    <property type="component" value="Unassembled WGS sequence"/>
</dbReference>
<gene>
    <name evidence="7" type="ORF">C5L14_25805</name>
</gene>
<feature type="domain" description="D-isomer specific 2-hydroxyacid dehydrogenase catalytic" evidence="5">
    <location>
        <begin position="15"/>
        <end position="313"/>
    </location>
</feature>
<dbReference type="Gene3D" id="3.40.50.720">
    <property type="entry name" value="NAD(P)-binding Rossmann-like Domain"/>
    <property type="match status" value="2"/>
</dbReference>
<comment type="similarity">
    <text evidence="4">Belongs to the D-isomer specific 2-hydroxyacid dehydrogenase family.</text>
</comment>
<sequence length="323" mass="34625">MSAPDLLMPKPMLAQTVEALDRAFTVHKLWQAQDPDAVLAGIADRVRFIAAGGHAHVDEALIAALPKLEIIANFGVGYDSVDAAAAARHGVVVTNTPEVLNEDVADLAMALLLATIREVPQADRFLRQGRWLNENYPLTPATLRGRTLGIVGLGRIGKAIARRAEAFGLKIAYYGRRRQADVAYAYHPSVKALAEAVDTLMIIVPGGAETRHLIDAEVLEALGPEGVLINVARGSVVDENALVEALRNRTILAAGLDVFADEPNVPEALMALDNAVLLPHVGSATIHTRRAMGQLVVDNLVSWRDGKGPLTPVAETPWPREKA</sequence>
<dbReference type="CDD" id="cd12156">
    <property type="entry name" value="HPPR"/>
    <property type="match status" value="1"/>
</dbReference>
<evidence type="ECO:0000256" key="4">
    <source>
        <dbReference type="RuleBase" id="RU003719"/>
    </source>
</evidence>
<dbReference type="RefSeq" id="WP_105864931.1">
    <property type="nucleotide sequence ID" value="NZ_PUEJ01000012.1"/>
</dbReference>
<dbReference type="InterPro" id="IPR050223">
    <property type="entry name" value="D-isomer_2-hydroxyacid_DH"/>
</dbReference>
<evidence type="ECO:0000259" key="6">
    <source>
        <dbReference type="Pfam" id="PF02826"/>
    </source>
</evidence>